<dbReference type="Gene3D" id="3.40.50.720">
    <property type="entry name" value="NAD(P)-binding Rossmann-like Domain"/>
    <property type="match status" value="1"/>
</dbReference>
<evidence type="ECO:0000256" key="1">
    <source>
        <dbReference type="ARBA" id="ARBA00006484"/>
    </source>
</evidence>
<reference evidence="4" key="1">
    <citation type="submission" date="2017-08" db="EMBL/GenBank/DDBJ databases">
        <title>A dynamic microbial community with high functional redundancy inhabits the cold, oxic subseafloor aquifer.</title>
        <authorList>
            <person name="Tully B.J."/>
            <person name="Wheat C.G."/>
            <person name="Glazer B.T."/>
            <person name="Huber J.A."/>
        </authorList>
    </citation>
    <scope>NUCLEOTIDE SEQUENCE [LARGE SCALE GENOMIC DNA]</scope>
</reference>
<evidence type="ECO:0000256" key="2">
    <source>
        <dbReference type="ARBA" id="ARBA00023002"/>
    </source>
</evidence>
<dbReference type="GO" id="GO:0019290">
    <property type="term" value="P:siderophore biosynthetic process"/>
    <property type="evidence" value="ECO:0007669"/>
    <property type="project" value="InterPro"/>
</dbReference>
<name>A0A2A4SVU1_9DELT</name>
<dbReference type="InterPro" id="IPR002347">
    <property type="entry name" value="SDR_fam"/>
</dbReference>
<dbReference type="Pfam" id="PF00106">
    <property type="entry name" value="adh_short"/>
    <property type="match status" value="1"/>
</dbReference>
<dbReference type="InterPro" id="IPR036291">
    <property type="entry name" value="NAD(P)-bd_dom_sf"/>
</dbReference>
<dbReference type="AlphaFoldDB" id="A0A2A4SVU1"/>
<dbReference type="CDD" id="cd05233">
    <property type="entry name" value="SDR_c"/>
    <property type="match status" value="1"/>
</dbReference>
<dbReference type="PANTHER" id="PTHR44196">
    <property type="entry name" value="DEHYDROGENASE/REDUCTASE SDR FAMILY MEMBER 7B"/>
    <property type="match status" value="1"/>
</dbReference>
<dbReference type="SUPFAM" id="SSF51735">
    <property type="entry name" value="NAD(P)-binding Rossmann-fold domains"/>
    <property type="match status" value="1"/>
</dbReference>
<dbReference type="PRINTS" id="PR01397">
    <property type="entry name" value="DHBDHDRGNASE"/>
</dbReference>
<sequence>MIENNIPRWKDRQVLIYGATGGIGQALCQAFHKQGAHLYLIGRSKSKLDQLREELGGKHQCFLVDHLTSKSSYEQLLNQLREQGGRFEVGIHAVGRGVMKRISQISLEEWQSTMDVNLHSAFAFSKLFLELTSSKQFELVFLGSASTEQSWPKNALYGAGKAGLEYFVNVLQQEIRPSGGRAWLYRAGAVNTDFFQQIKNHLPPHKMIQPDELADIIIENFRINPKIYSTVIPLRSE</sequence>
<dbReference type="GO" id="GO:0016020">
    <property type="term" value="C:membrane"/>
    <property type="evidence" value="ECO:0007669"/>
    <property type="project" value="TreeGrafter"/>
</dbReference>
<evidence type="ECO:0000313" key="4">
    <source>
        <dbReference type="Proteomes" id="UP000218113"/>
    </source>
</evidence>
<dbReference type="PANTHER" id="PTHR44196:SF1">
    <property type="entry name" value="DEHYDROGENASE_REDUCTASE SDR FAMILY MEMBER 7B"/>
    <property type="match status" value="1"/>
</dbReference>
<organism evidence="3 4">
    <name type="scientific">SAR324 cluster bacterium</name>
    <dbReference type="NCBI Taxonomy" id="2024889"/>
    <lineage>
        <taxon>Bacteria</taxon>
        <taxon>Deltaproteobacteria</taxon>
        <taxon>SAR324 cluster</taxon>
    </lineage>
</organism>
<accession>A0A2A4SVU1</accession>
<dbReference type="PROSITE" id="PS00061">
    <property type="entry name" value="ADH_SHORT"/>
    <property type="match status" value="1"/>
</dbReference>
<dbReference type="InterPro" id="IPR003560">
    <property type="entry name" value="DHB_DH"/>
</dbReference>
<comment type="caution">
    <text evidence="3">The sequence shown here is derived from an EMBL/GenBank/DDBJ whole genome shotgun (WGS) entry which is preliminary data.</text>
</comment>
<evidence type="ECO:0000313" key="3">
    <source>
        <dbReference type="EMBL" id="PCI25244.1"/>
    </source>
</evidence>
<keyword evidence="2" id="KW-0560">Oxidoreductase</keyword>
<dbReference type="Proteomes" id="UP000218113">
    <property type="component" value="Unassembled WGS sequence"/>
</dbReference>
<dbReference type="InterPro" id="IPR020904">
    <property type="entry name" value="Sc_DH/Rdtase_CS"/>
</dbReference>
<comment type="similarity">
    <text evidence="1">Belongs to the short-chain dehydrogenases/reductases (SDR) family.</text>
</comment>
<evidence type="ECO:0008006" key="5">
    <source>
        <dbReference type="Google" id="ProtNLM"/>
    </source>
</evidence>
<gene>
    <name evidence="3" type="ORF">COB67_10900</name>
</gene>
<dbReference type="EMBL" id="NVSR01000115">
    <property type="protein sequence ID" value="PCI25244.1"/>
    <property type="molecule type" value="Genomic_DNA"/>
</dbReference>
<dbReference type="GO" id="GO:0008667">
    <property type="term" value="F:2,3-dihydro-2,3-dihydroxybenzoate dehydrogenase activity"/>
    <property type="evidence" value="ECO:0007669"/>
    <property type="project" value="InterPro"/>
</dbReference>
<protein>
    <recommendedName>
        <fullName evidence="5">Short-chain dehydrogenase</fullName>
    </recommendedName>
</protein>
<proteinExistence type="inferred from homology"/>